<sequence>MNKVIDISQRLNEIREEDNRLYGVMHSKTYTAIQFTGDATNEDSTIHIEIYEGSSCNDIGLNICFGKESRMIMLTGKEAIKLAKDILSAT</sequence>
<gene>
    <name evidence="1" type="ORF">SAMN05421510_1002113</name>
</gene>
<proteinExistence type="predicted"/>
<accession>A0A1H9A4Y9</accession>
<evidence type="ECO:0000313" key="2">
    <source>
        <dbReference type="Proteomes" id="UP000181998"/>
    </source>
</evidence>
<dbReference type="AlphaFoldDB" id="A0A1H9A4Y9"/>
<dbReference type="EMBL" id="FOFX01000002">
    <property type="protein sequence ID" value="SEP71719.1"/>
    <property type="molecule type" value="Genomic_DNA"/>
</dbReference>
<dbReference type="Proteomes" id="UP000181998">
    <property type="component" value="Unassembled WGS sequence"/>
</dbReference>
<dbReference type="OrthoDB" id="9886956at2"/>
<organism evidence="1 2">
    <name type="scientific">Nitrosomonas ureae</name>
    <dbReference type="NCBI Taxonomy" id="44577"/>
    <lineage>
        <taxon>Bacteria</taxon>
        <taxon>Pseudomonadati</taxon>
        <taxon>Pseudomonadota</taxon>
        <taxon>Betaproteobacteria</taxon>
        <taxon>Nitrosomonadales</taxon>
        <taxon>Nitrosomonadaceae</taxon>
        <taxon>Nitrosomonas</taxon>
    </lineage>
</organism>
<name>A0A1H9A4Y9_9PROT</name>
<reference evidence="1 2" key="1">
    <citation type="submission" date="2016-10" db="EMBL/GenBank/DDBJ databases">
        <authorList>
            <person name="de Groot N.N."/>
        </authorList>
    </citation>
    <scope>NUCLEOTIDE SEQUENCE [LARGE SCALE GENOMIC DNA]</scope>
    <source>
        <strain evidence="1 2">Nm9</strain>
    </source>
</reference>
<protein>
    <submittedName>
        <fullName evidence="1">Uncharacterized protein</fullName>
    </submittedName>
</protein>
<dbReference type="RefSeq" id="WP_143123885.1">
    <property type="nucleotide sequence ID" value="NZ_FOFX01000002.1"/>
</dbReference>
<evidence type="ECO:0000313" key="1">
    <source>
        <dbReference type="EMBL" id="SEP71719.1"/>
    </source>
</evidence>